<evidence type="ECO:0000313" key="2">
    <source>
        <dbReference type="EMBL" id="CAI9964659.1"/>
    </source>
</evidence>
<keyword evidence="1" id="KW-0812">Transmembrane</keyword>
<keyword evidence="1" id="KW-0472">Membrane</keyword>
<organism evidence="2">
    <name type="scientific">Hexamita inflata</name>
    <dbReference type="NCBI Taxonomy" id="28002"/>
    <lineage>
        <taxon>Eukaryota</taxon>
        <taxon>Metamonada</taxon>
        <taxon>Diplomonadida</taxon>
        <taxon>Hexamitidae</taxon>
        <taxon>Hexamitinae</taxon>
        <taxon>Hexamita</taxon>
    </lineage>
</organism>
<dbReference type="Proteomes" id="UP001642409">
    <property type="component" value="Unassembled WGS sequence"/>
</dbReference>
<evidence type="ECO:0000256" key="1">
    <source>
        <dbReference type="SAM" id="Phobius"/>
    </source>
</evidence>
<comment type="caution">
    <text evidence="2">The sequence shown here is derived from an EMBL/GenBank/DDBJ whole genome shotgun (WGS) entry which is preliminary data.</text>
</comment>
<dbReference type="AlphaFoldDB" id="A0AA86UR17"/>
<feature type="transmembrane region" description="Helical" evidence="1">
    <location>
        <begin position="344"/>
        <end position="367"/>
    </location>
</feature>
<reference evidence="2" key="1">
    <citation type="submission" date="2023-06" db="EMBL/GenBank/DDBJ databases">
        <authorList>
            <person name="Kurt Z."/>
        </authorList>
    </citation>
    <scope>NUCLEOTIDE SEQUENCE</scope>
</reference>
<evidence type="ECO:0000313" key="3">
    <source>
        <dbReference type="EMBL" id="CAL6045700.1"/>
    </source>
</evidence>
<name>A0AA86UR17_9EUKA</name>
<keyword evidence="1" id="KW-1133">Transmembrane helix</keyword>
<sequence>MINIYLFVLLSANINSDDILADIILINQEYQNITLKAATTIIVGVKVPPAVIANGQTVAYSQFAFEAQADVDYQNYIFYNSLDNNTNHAIQQYYDQFASFAVLLSKQQNEKQEYVYINVTSTCNTEMRLVASAVHQFDSQTYSLSKVFPESTFFVHKQVPGVNKRVKFEIDTQEMFIVYVCSAPNLMNIIWFNCGYIRSNGQKFMEIDVDIKNYNYYKNYIYYTLQYKNDNNKLIKADIVDVYEIGVDSHHDIQIQASTPLHYQFADDLPKDAYFEVLSIGPGVELCFTETFEYPENVKCKVSLNQTGKFNITETNFLVQSQGAGRLAFEVNVWGSEKKENNQWIVWVVVAGVVVAVGIVVFVFFFMRHKKQMDKQKSQNDETEILLMKSDTN</sequence>
<evidence type="ECO:0000313" key="4">
    <source>
        <dbReference type="Proteomes" id="UP001642409"/>
    </source>
</evidence>
<protein>
    <submittedName>
        <fullName evidence="3">Hypothetical_protein</fullName>
    </submittedName>
</protein>
<accession>A0AA86UR17</accession>
<reference evidence="3 4" key="2">
    <citation type="submission" date="2024-07" db="EMBL/GenBank/DDBJ databases">
        <authorList>
            <person name="Akdeniz Z."/>
        </authorList>
    </citation>
    <scope>NUCLEOTIDE SEQUENCE [LARGE SCALE GENOMIC DNA]</scope>
</reference>
<proteinExistence type="predicted"/>
<dbReference type="EMBL" id="CAXDID020000165">
    <property type="protein sequence ID" value="CAL6045700.1"/>
    <property type="molecule type" value="Genomic_DNA"/>
</dbReference>
<keyword evidence="4" id="KW-1185">Reference proteome</keyword>
<gene>
    <name evidence="3" type="ORF">HINF_LOCUS41288</name>
    <name evidence="2" type="ORF">HINF_LOCUS52304</name>
</gene>
<dbReference type="EMBL" id="CATOUU010000981">
    <property type="protein sequence ID" value="CAI9964659.1"/>
    <property type="molecule type" value="Genomic_DNA"/>
</dbReference>